<evidence type="ECO:0000313" key="2">
    <source>
        <dbReference type="Proteomes" id="UP000756710"/>
    </source>
</evidence>
<gene>
    <name evidence="1" type="ORF">J2Z30_001294</name>
</gene>
<dbReference type="EMBL" id="JAGGLR010000003">
    <property type="protein sequence ID" value="MBP2060292.1"/>
    <property type="molecule type" value="Genomic_DNA"/>
</dbReference>
<proteinExistence type="predicted"/>
<organism evidence="1 2">
    <name type="scientific">Streptomyces iranensis</name>
    <dbReference type="NCBI Taxonomy" id="576784"/>
    <lineage>
        <taxon>Bacteria</taxon>
        <taxon>Bacillati</taxon>
        <taxon>Actinomycetota</taxon>
        <taxon>Actinomycetes</taxon>
        <taxon>Kitasatosporales</taxon>
        <taxon>Streptomycetaceae</taxon>
        <taxon>Streptomyces</taxon>
        <taxon>Streptomyces violaceusniger group</taxon>
    </lineage>
</organism>
<keyword evidence="2" id="KW-1185">Reference proteome</keyword>
<dbReference type="Proteomes" id="UP000756710">
    <property type="component" value="Unassembled WGS sequence"/>
</dbReference>
<name>A0ABS4MKQ5_9ACTN</name>
<comment type="caution">
    <text evidence="1">The sequence shown here is derived from an EMBL/GenBank/DDBJ whole genome shotgun (WGS) entry which is preliminary data.</text>
</comment>
<sequence>MSDTPSSYEVRVAASMQALSDSAFFRLGDHSISPLSGVRTDTGSAAREMSRMSGFPLDGVDRLFLGADEIHAIWRSVEGPLIVGEFCLVHLHKSFTGDEFPPDDPTLPASDYSKLGALKVIDSEPHSGSGSVTGMYMTESAQHEIWFYDAGLHRLERLDLDYLAYLDAVLVTKGTCGWQYLFADVDLNTTELHTTAADLNVMLEKFPEQFPEYDYEPLRQRLEARL</sequence>
<evidence type="ECO:0000313" key="1">
    <source>
        <dbReference type="EMBL" id="MBP2060292.1"/>
    </source>
</evidence>
<accession>A0ABS4MKQ5</accession>
<protein>
    <submittedName>
        <fullName evidence="1">Uncharacterized protein</fullName>
    </submittedName>
</protein>
<dbReference type="RefSeq" id="WP_209468582.1">
    <property type="nucleotide sequence ID" value="NZ_BAABDR010000079.1"/>
</dbReference>
<reference evidence="1 2" key="1">
    <citation type="submission" date="2021-03" db="EMBL/GenBank/DDBJ databases">
        <title>Genomic Encyclopedia of Type Strains, Phase IV (KMG-IV): sequencing the most valuable type-strain genomes for metagenomic binning, comparative biology and taxonomic classification.</title>
        <authorList>
            <person name="Goeker M."/>
        </authorList>
    </citation>
    <scope>NUCLEOTIDE SEQUENCE [LARGE SCALE GENOMIC DNA]</scope>
    <source>
        <strain evidence="1 2">DSM 41954</strain>
    </source>
</reference>